<feature type="compositionally biased region" description="Polar residues" evidence="2">
    <location>
        <begin position="263"/>
        <end position="275"/>
    </location>
</feature>
<dbReference type="Pfam" id="PF24883">
    <property type="entry name" value="NPHP3_N"/>
    <property type="match status" value="1"/>
</dbReference>
<dbReference type="PANTHER" id="PTHR10039">
    <property type="entry name" value="AMELOGENIN"/>
    <property type="match status" value="1"/>
</dbReference>
<evidence type="ECO:0000256" key="2">
    <source>
        <dbReference type="SAM" id="MobiDB-lite"/>
    </source>
</evidence>
<reference evidence="4 5" key="1">
    <citation type="journal article" date="2014" name="BMC Genomics">
        <title>Comparative genome sequencing reveals chemotype-specific gene clusters in the toxigenic black mold Stachybotrys.</title>
        <authorList>
            <person name="Semeiks J."/>
            <person name="Borek D."/>
            <person name="Otwinowski Z."/>
            <person name="Grishin N.V."/>
        </authorList>
    </citation>
    <scope>NUCLEOTIDE SEQUENCE [LARGE SCALE GENOMIC DNA]</scope>
    <source>
        <strain evidence="5">CBS 109288 / IBT 7711</strain>
    </source>
</reference>
<dbReference type="PANTHER" id="PTHR10039:SF5">
    <property type="entry name" value="NACHT DOMAIN-CONTAINING PROTEIN"/>
    <property type="match status" value="1"/>
</dbReference>
<feature type="domain" description="NACHT" evidence="3">
    <location>
        <begin position="296"/>
        <end position="454"/>
    </location>
</feature>
<keyword evidence="5" id="KW-1185">Reference proteome</keyword>
<dbReference type="Pfam" id="PF25053">
    <property type="entry name" value="DUF7791"/>
    <property type="match status" value="1"/>
</dbReference>
<evidence type="ECO:0000259" key="3">
    <source>
        <dbReference type="PROSITE" id="PS50837"/>
    </source>
</evidence>
<evidence type="ECO:0000313" key="5">
    <source>
        <dbReference type="Proteomes" id="UP000028045"/>
    </source>
</evidence>
<evidence type="ECO:0000256" key="1">
    <source>
        <dbReference type="ARBA" id="ARBA00022737"/>
    </source>
</evidence>
<dbReference type="InterPro" id="IPR027417">
    <property type="entry name" value="P-loop_NTPase"/>
</dbReference>
<dbReference type="InterPro" id="IPR056884">
    <property type="entry name" value="NPHP3-like_N"/>
</dbReference>
<accession>A0A084AP70</accession>
<dbReference type="InterPro" id="IPR056693">
    <property type="entry name" value="DUF7791"/>
</dbReference>
<organism evidence="4 5">
    <name type="scientific">Stachybotrys chartarum (strain CBS 109288 / IBT 7711)</name>
    <name type="common">Toxic black mold</name>
    <name type="synonym">Stilbospora chartarum</name>
    <dbReference type="NCBI Taxonomy" id="1280523"/>
    <lineage>
        <taxon>Eukaryota</taxon>
        <taxon>Fungi</taxon>
        <taxon>Dikarya</taxon>
        <taxon>Ascomycota</taxon>
        <taxon>Pezizomycotina</taxon>
        <taxon>Sordariomycetes</taxon>
        <taxon>Hypocreomycetidae</taxon>
        <taxon>Hypocreales</taxon>
        <taxon>Stachybotryaceae</taxon>
        <taxon>Stachybotrys</taxon>
    </lineage>
</organism>
<dbReference type="Gene3D" id="3.40.50.300">
    <property type="entry name" value="P-loop containing nucleotide triphosphate hydrolases"/>
    <property type="match status" value="1"/>
</dbReference>
<dbReference type="OrthoDB" id="5086500at2759"/>
<dbReference type="AlphaFoldDB" id="A0A084AP70"/>
<dbReference type="PROSITE" id="PS50837">
    <property type="entry name" value="NACHT"/>
    <property type="match status" value="1"/>
</dbReference>
<dbReference type="EMBL" id="KL648632">
    <property type="protein sequence ID" value="KEY67099.1"/>
    <property type="molecule type" value="Genomic_DNA"/>
</dbReference>
<evidence type="ECO:0000313" key="4">
    <source>
        <dbReference type="EMBL" id="KEY67099.1"/>
    </source>
</evidence>
<gene>
    <name evidence="4" type="ORF">S7711_07074</name>
</gene>
<name>A0A084AP70_STACB</name>
<dbReference type="HOGENOM" id="CLU_002341_0_1_1"/>
<proteinExistence type="predicted"/>
<protein>
    <recommendedName>
        <fullName evidence="3">NACHT domain-containing protein</fullName>
    </recommendedName>
</protein>
<feature type="region of interest" description="Disordered" evidence="2">
    <location>
        <begin position="251"/>
        <end position="275"/>
    </location>
</feature>
<dbReference type="Proteomes" id="UP000028045">
    <property type="component" value="Unassembled WGS sequence"/>
</dbReference>
<dbReference type="InterPro" id="IPR007111">
    <property type="entry name" value="NACHT_NTPase"/>
</dbReference>
<keyword evidence="1" id="KW-0677">Repeat</keyword>
<feature type="compositionally biased region" description="Acidic residues" evidence="2">
    <location>
        <begin position="251"/>
        <end position="262"/>
    </location>
</feature>
<dbReference type="SUPFAM" id="SSF52540">
    <property type="entry name" value="P-loop containing nucleoside triphosphate hydrolases"/>
    <property type="match status" value="1"/>
</dbReference>
<sequence>MSGLEGLSLACNIFEVISFAVQTISACKDIYNGEPTQPSILQEKADTMRAVATRIHEACGAMNTTEEKKLAGTAIKCQQVAQQLEEKSSYGNAAALQYMAGGSCSCFSHHGLRLIVIDGSTTAQAIQLRQRQDFNTLEADLQHFIAQIAAGHTLMEDLVREEHCLTREAVKTEHLHTRKMIALESQTVQAAVASELQGSHTKTTNEQQHQRLIASFKFQEMNERYHQIHEADDSTFQRIFRSYITTAGEQLENEDAFEEETGDGSSATERNVSSEDTAEIDHIWNNFVEWLQSDNRSYWIQGKPGSGKSTLVKFLVEHRATENLLDQWSKTYRKGAKTTILSYFFWKIGTKSQNTIRGLLCSLIHQYLSKDNMMVGYILDRFQTAASNDSPYDWSIKTLRDMLFTILDKSTQALCIFIDGLDEVCDDDGPEPLLDIVDQLTQHGGVKVCVSSRPERTFEKRLARFPGLKLHQLTEPDMHRYVCKELGAVRQYVSDELHRTLAVELVYSAHGVFLWLCLVTRSIKNGIKQGDTEEDLYERLRVPRGDLNKLYEDMWSRLQDDELIYRATAAKYFWLVIMNKETPELRMSFKKPLDPDGLPYWGLSLFEMMVTRNSTVQEALFSKRDAAEVSYEALEGHCKKIQYNIENRCAGLLEVLPATDLLAESSESPTVVSKLGLFTHLATRVDFIHRSAHDFLTDTEIGQRIMGTGETSPTEIGRLRLRARLCMARAAHQHFGLQFGIGPLVANLAALAVAEGSSTQAELPLVSAEMVVHLRDAYNDEVVVGFFEPYRTFWRRSHGDHFLFLSWLTPFPEFDELVSRSIKKLGSSALATRVLWEAWSIYGWAGGKWPSRKLTEALMAAGGDPHAPGFSPWVPCHSGDSPSGDLPYLVRQRTAFSFLMEGSVWRYHRRGSYPWMYRGPVEIGLDLTPELLHVADAMAATCLDLDQTISLVGQFCPGVVWLVPPIPYFSEDTSETEDLIFFEASLQLSLQVLWDWFDYFDRNALNDAPRRPNMPTGTDQLRIRLRFLRPASGLSRGCSYLKILSPKSFDDFITSIFPTHITRQRSDYSAEYDISKLMGKKSEMEYIDANSIPCAFVQELSDCHLHKDISKLDLDGIASTAASADQVIDLLCHASGLNKA</sequence>